<dbReference type="PANTHER" id="PTHR33164:SF101">
    <property type="entry name" value="TRANSCRIPTIONAL REPRESSOR MPRA"/>
    <property type="match status" value="1"/>
</dbReference>
<dbReference type="GeneID" id="83622543"/>
<dbReference type="InterPro" id="IPR023187">
    <property type="entry name" value="Tscrpt_reg_MarR-type_CS"/>
</dbReference>
<keyword evidence="7" id="KW-1185">Reference proteome</keyword>
<dbReference type="Gene3D" id="1.10.10.10">
    <property type="entry name" value="Winged helix-like DNA-binding domain superfamily/Winged helix DNA-binding domain"/>
    <property type="match status" value="1"/>
</dbReference>
<evidence type="ECO:0000256" key="3">
    <source>
        <dbReference type="ARBA" id="ARBA00023163"/>
    </source>
</evidence>
<feature type="domain" description="HTH marR-type" evidence="4">
    <location>
        <begin position="25"/>
        <end position="161"/>
    </location>
</feature>
<dbReference type="PROSITE" id="PS50995">
    <property type="entry name" value="HTH_MARR_2"/>
    <property type="match status" value="1"/>
</dbReference>
<dbReference type="PROSITE" id="PS01117">
    <property type="entry name" value="HTH_MARR_1"/>
    <property type="match status" value="1"/>
</dbReference>
<dbReference type="GO" id="GO:0003677">
    <property type="term" value="F:DNA binding"/>
    <property type="evidence" value="ECO:0007669"/>
    <property type="project" value="UniProtKB-KW"/>
</dbReference>
<dbReference type="EMBL" id="CP106982">
    <property type="protein sequence ID" value="UYF92544.1"/>
    <property type="molecule type" value="Genomic_DNA"/>
</dbReference>
<dbReference type="EMBL" id="BLAH01000017">
    <property type="protein sequence ID" value="GES35382.1"/>
    <property type="molecule type" value="Genomic_DNA"/>
</dbReference>
<keyword evidence="2" id="KW-0238">DNA-binding</keyword>
<proteinExistence type="predicted"/>
<accession>A0A059MSR9</accession>
<keyword evidence="3" id="KW-0804">Transcription</keyword>
<dbReference type="PANTHER" id="PTHR33164">
    <property type="entry name" value="TRANSCRIPTIONAL REGULATOR, MARR FAMILY"/>
    <property type="match status" value="1"/>
</dbReference>
<dbReference type="Pfam" id="PF01047">
    <property type="entry name" value="MarR"/>
    <property type="match status" value="1"/>
</dbReference>
<reference evidence="5 7" key="1">
    <citation type="journal article" date="2018" name="Biodegradation">
        <title>1,4-Dioxane degradation characteristics of Rhodococcus aetherivorans JCM 14343.</title>
        <authorList>
            <person name="Inoue D."/>
            <person name="Tsunoda T."/>
            <person name="Yamamoto N."/>
            <person name="Ike M."/>
            <person name="Sei K."/>
        </authorList>
    </citation>
    <scope>NUCLEOTIDE SEQUENCE [LARGE SCALE GENOMIC DNA]</scope>
    <source>
        <strain evidence="5 7">JCM 14343</strain>
    </source>
</reference>
<gene>
    <name evidence="6" type="ORF">OCS65_18955</name>
    <name evidence="5" type="ORF">RAJCM14343_0629</name>
</gene>
<evidence type="ECO:0000313" key="7">
    <source>
        <dbReference type="Proteomes" id="UP000325466"/>
    </source>
</evidence>
<dbReference type="InterPro" id="IPR036388">
    <property type="entry name" value="WH-like_DNA-bd_sf"/>
</dbReference>
<dbReference type="Proteomes" id="UP000325466">
    <property type="component" value="Unassembled WGS sequence"/>
</dbReference>
<dbReference type="SUPFAM" id="SSF46785">
    <property type="entry name" value="Winged helix' DNA-binding domain"/>
    <property type="match status" value="1"/>
</dbReference>
<dbReference type="GO" id="GO:0003700">
    <property type="term" value="F:DNA-binding transcription factor activity"/>
    <property type="evidence" value="ECO:0007669"/>
    <property type="project" value="InterPro"/>
</dbReference>
<dbReference type="PRINTS" id="PR00598">
    <property type="entry name" value="HTHMARR"/>
</dbReference>
<evidence type="ECO:0000256" key="2">
    <source>
        <dbReference type="ARBA" id="ARBA00023125"/>
    </source>
</evidence>
<dbReference type="KEGG" id="rav:AAT18_10055"/>
<dbReference type="GO" id="GO:0006950">
    <property type="term" value="P:response to stress"/>
    <property type="evidence" value="ECO:0007669"/>
    <property type="project" value="TreeGrafter"/>
</dbReference>
<evidence type="ECO:0000313" key="8">
    <source>
        <dbReference type="Proteomes" id="UP001163947"/>
    </source>
</evidence>
<dbReference type="InterPro" id="IPR000835">
    <property type="entry name" value="HTH_MarR-typ"/>
</dbReference>
<protein>
    <submittedName>
        <fullName evidence="6">MarR family transcriptional regulator</fullName>
    </submittedName>
    <submittedName>
        <fullName evidence="5">Transcriptional regulator, MarR family</fullName>
    </submittedName>
</protein>
<accession>N1MC82</accession>
<dbReference type="SMART" id="SM00347">
    <property type="entry name" value="HTH_MARR"/>
    <property type="match status" value="1"/>
</dbReference>
<sequence length="175" mass="19229">MPAPLPLDPIAEAHRQWTAHGWGEVADGMAAVTSVMRAQQIMMARVEEVLKPFGLTFARYELLTLLHFTRTGALPMAKASARLQVHPTSVTNAVDRLETAGLVRRTPHPSDRRATLVELTDEGRALAVETTEKLNAEVFARPGVPDDQLETLLRILAGLRRDAGDFDTGGDPTRW</sequence>
<reference evidence="6" key="3">
    <citation type="submission" date="2022-09" db="EMBL/GenBank/DDBJ databases">
        <title>The genome sequence of Rhodococcus aetherivorans N1.</title>
        <authorList>
            <person name="Jiang W."/>
        </authorList>
    </citation>
    <scope>NUCLEOTIDE SEQUENCE</scope>
    <source>
        <strain evidence="6">N1</strain>
    </source>
</reference>
<keyword evidence="1" id="KW-0805">Transcription regulation</keyword>
<reference evidence="5" key="2">
    <citation type="submission" date="2019-10" db="EMBL/GenBank/DDBJ databases">
        <title>Draft genome sequence of Rhodococcus aetherivorans JCM 14343.</title>
        <authorList>
            <person name="Inoue D."/>
            <person name="Nakazawa M."/>
            <person name="Yamamoto N."/>
            <person name="Sei K."/>
            <person name="Ike M."/>
        </authorList>
    </citation>
    <scope>NUCLEOTIDE SEQUENCE</scope>
    <source>
        <strain evidence="5">JCM 14343</strain>
    </source>
</reference>
<dbReference type="Proteomes" id="UP001163947">
    <property type="component" value="Chromosome"/>
</dbReference>
<dbReference type="RefSeq" id="WP_006940181.1">
    <property type="nucleotide sequence ID" value="NZ_BAAAYP010000043.1"/>
</dbReference>
<organism evidence="6 8">
    <name type="scientific">Rhodococcus aetherivorans</name>
    <dbReference type="NCBI Taxonomy" id="191292"/>
    <lineage>
        <taxon>Bacteria</taxon>
        <taxon>Bacillati</taxon>
        <taxon>Actinomycetota</taxon>
        <taxon>Actinomycetes</taxon>
        <taxon>Mycobacteriales</taxon>
        <taxon>Nocardiaceae</taxon>
        <taxon>Rhodococcus</taxon>
    </lineage>
</organism>
<evidence type="ECO:0000313" key="5">
    <source>
        <dbReference type="EMBL" id="GES35382.1"/>
    </source>
</evidence>
<name>A0A059MSR9_9NOCA</name>
<dbReference type="InterPro" id="IPR036390">
    <property type="entry name" value="WH_DNA-bd_sf"/>
</dbReference>
<dbReference type="InterPro" id="IPR039422">
    <property type="entry name" value="MarR/SlyA-like"/>
</dbReference>
<evidence type="ECO:0000259" key="4">
    <source>
        <dbReference type="PROSITE" id="PS50995"/>
    </source>
</evidence>
<evidence type="ECO:0000256" key="1">
    <source>
        <dbReference type="ARBA" id="ARBA00023015"/>
    </source>
</evidence>
<evidence type="ECO:0000313" key="6">
    <source>
        <dbReference type="EMBL" id="UYF92544.1"/>
    </source>
</evidence>
<dbReference type="AlphaFoldDB" id="A0A059MSR9"/>
<accession>A0A0F6VIA6</accession>